<protein>
    <submittedName>
        <fullName evidence="2">Oidioi.mRNA.OKI2018_I69.chr2.g6595.t1.cds</fullName>
    </submittedName>
</protein>
<evidence type="ECO:0000256" key="1">
    <source>
        <dbReference type="SAM" id="Phobius"/>
    </source>
</evidence>
<gene>
    <name evidence="2" type="ORF">OKIOD_LOCUS15360</name>
</gene>
<feature type="transmembrane region" description="Helical" evidence="1">
    <location>
        <begin position="253"/>
        <end position="276"/>
    </location>
</feature>
<dbReference type="EMBL" id="OU015567">
    <property type="protein sequence ID" value="CAG5112375.1"/>
    <property type="molecule type" value="Genomic_DNA"/>
</dbReference>
<feature type="transmembrane region" description="Helical" evidence="1">
    <location>
        <begin position="129"/>
        <end position="148"/>
    </location>
</feature>
<feature type="transmembrane region" description="Helical" evidence="1">
    <location>
        <begin position="169"/>
        <end position="194"/>
    </location>
</feature>
<accession>A0ABN7TA42</accession>
<name>A0ABN7TA42_OIKDI</name>
<keyword evidence="3" id="KW-1185">Reference proteome</keyword>
<dbReference type="Proteomes" id="UP001158576">
    <property type="component" value="Chromosome 2"/>
</dbReference>
<feature type="transmembrane region" description="Helical" evidence="1">
    <location>
        <begin position="214"/>
        <end position="241"/>
    </location>
</feature>
<reference evidence="2 3" key="1">
    <citation type="submission" date="2021-04" db="EMBL/GenBank/DDBJ databases">
        <authorList>
            <person name="Bliznina A."/>
        </authorList>
    </citation>
    <scope>NUCLEOTIDE SEQUENCE [LARGE SCALE GENOMIC DNA]</scope>
</reference>
<proteinExistence type="predicted"/>
<organism evidence="2 3">
    <name type="scientific">Oikopleura dioica</name>
    <name type="common">Tunicate</name>
    <dbReference type="NCBI Taxonomy" id="34765"/>
    <lineage>
        <taxon>Eukaryota</taxon>
        <taxon>Metazoa</taxon>
        <taxon>Chordata</taxon>
        <taxon>Tunicata</taxon>
        <taxon>Appendicularia</taxon>
        <taxon>Copelata</taxon>
        <taxon>Oikopleuridae</taxon>
        <taxon>Oikopleura</taxon>
    </lineage>
</organism>
<keyword evidence="1" id="KW-0812">Transmembrane</keyword>
<dbReference type="Gene3D" id="1.20.120.20">
    <property type="entry name" value="Apolipoprotein"/>
    <property type="match status" value="1"/>
</dbReference>
<keyword evidence="1" id="KW-1133">Transmembrane helix</keyword>
<evidence type="ECO:0000313" key="3">
    <source>
        <dbReference type="Proteomes" id="UP001158576"/>
    </source>
</evidence>
<sequence length="289" mass="31008">MRFAREVGELLDAIKDKIDGGAEGLLGDAGDAVADAFGNVGESIDKAVGGAVDNAGDAVASAFGNAGDVLGDSFEDMQDVAGDMVKDIKNAFQQKLNELDDKFEDLADNINFGGCSNLHPSNDFPVMEWAAWTMVFLPLISIIINCIFTRKQTSKEDDGETSPVQSKSVHSSSVGLVGILSMIAGTLFLIFYYNFKNCNEATFGTCWNQTMLKWHVGMTLAVVVAGAICSTLITIVMIMLVCQGGGCMQAICFHIFLQFQITLIFAAPVVAVAYGWDYTFGSCEILNLL</sequence>
<keyword evidence="1" id="KW-0472">Membrane</keyword>
<evidence type="ECO:0000313" key="2">
    <source>
        <dbReference type="EMBL" id="CAG5112375.1"/>
    </source>
</evidence>